<keyword evidence="1" id="KW-0805">Transcription regulation</keyword>
<comment type="caution">
    <text evidence="5">The sequence shown here is derived from an EMBL/GenBank/DDBJ whole genome shotgun (WGS) entry which is preliminary data.</text>
</comment>
<dbReference type="SMART" id="SM00418">
    <property type="entry name" value="HTH_ARSR"/>
    <property type="match status" value="1"/>
</dbReference>
<evidence type="ECO:0000256" key="3">
    <source>
        <dbReference type="ARBA" id="ARBA00023163"/>
    </source>
</evidence>
<dbReference type="EMBL" id="BLYL01000011">
    <property type="protein sequence ID" value="GFO94843.1"/>
    <property type="molecule type" value="Genomic_DNA"/>
</dbReference>
<dbReference type="GO" id="GO:0003677">
    <property type="term" value="F:DNA binding"/>
    <property type="evidence" value="ECO:0007669"/>
    <property type="project" value="UniProtKB-KW"/>
</dbReference>
<gene>
    <name evidence="5" type="ORF">COEU31_18890</name>
</gene>
<dbReference type="InterPro" id="IPR001845">
    <property type="entry name" value="HTH_ArsR_DNA-bd_dom"/>
</dbReference>
<feature type="domain" description="HTH arsR-type" evidence="4">
    <location>
        <begin position="14"/>
        <end position="106"/>
    </location>
</feature>
<protein>
    <submittedName>
        <fullName evidence="5">Transcriptional regulator</fullName>
    </submittedName>
</protein>
<evidence type="ECO:0000256" key="1">
    <source>
        <dbReference type="ARBA" id="ARBA00023015"/>
    </source>
</evidence>
<accession>A0AAI9K5L7</accession>
<organism evidence="5 6">
    <name type="scientific">Coprococcus eutactus</name>
    <dbReference type="NCBI Taxonomy" id="33043"/>
    <lineage>
        <taxon>Bacteria</taxon>
        <taxon>Bacillati</taxon>
        <taxon>Bacillota</taxon>
        <taxon>Clostridia</taxon>
        <taxon>Lachnospirales</taxon>
        <taxon>Lachnospiraceae</taxon>
        <taxon>Coprococcus</taxon>
    </lineage>
</organism>
<dbReference type="CDD" id="cd00090">
    <property type="entry name" value="HTH_ARSR"/>
    <property type="match status" value="1"/>
</dbReference>
<reference evidence="5" key="1">
    <citation type="submission" date="2020-06" db="EMBL/GenBank/DDBJ databases">
        <title>Characterization of fructooligosaccharide metabolism and fructooligosaccharide-degrading enzymes in human commensal butyrate producers.</title>
        <authorList>
            <person name="Tanno H."/>
            <person name="Fujii T."/>
            <person name="Hirano K."/>
            <person name="Maeno S."/>
            <person name="Tonozuka T."/>
            <person name="Sakamoto M."/>
            <person name="Ohkuma M."/>
            <person name="Tochio T."/>
            <person name="Endo A."/>
        </authorList>
    </citation>
    <scope>NUCLEOTIDE SEQUENCE</scope>
    <source>
        <strain evidence="5">JCM 31265</strain>
    </source>
</reference>
<dbReference type="Gene3D" id="1.10.10.10">
    <property type="entry name" value="Winged helix-like DNA-binding domain superfamily/Winged helix DNA-binding domain"/>
    <property type="match status" value="1"/>
</dbReference>
<dbReference type="InterPro" id="IPR036388">
    <property type="entry name" value="WH-like_DNA-bd_sf"/>
</dbReference>
<proteinExistence type="predicted"/>
<dbReference type="SUPFAM" id="SSF46785">
    <property type="entry name" value="Winged helix' DNA-binding domain"/>
    <property type="match status" value="1"/>
</dbReference>
<dbReference type="PANTHER" id="PTHR43132:SF6">
    <property type="entry name" value="HTH-TYPE TRANSCRIPTIONAL REPRESSOR CZRA"/>
    <property type="match status" value="1"/>
</dbReference>
<evidence type="ECO:0000313" key="6">
    <source>
        <dbReference type="Proteomes" id="UP000660047"/>
    </source>
</evidence>
<dbReference type="InterPro" id="IPR051011">
    <property type="entry name" value="Metal_resp_trans_reg"/>
</dbReference>
<evidence type="ECO:0000259" key="4">
    <source>
        <dbReference type="PROSITE" id="PS50987"/>
    </source>
</evidence>
<dbReference type="InterPro" id="IPR011991">
    <property type="entry name" value="ArsR-like_HTH"/>
</dbReference>
<dbReference type="Pfam" id="PF01022">
    <property type="entry name" value="HTH_5"/>
    <property type="match status" value="1"/>
</dbReference>
<evidence type="ECO:0000313" key="5">
    <source>
        <dbReference type="EMBL" id="GFO94843.1"/>
    </source>
</evidence>
<keyword evidence="2" id="KW-0238">DNA-binding</keyword>
<dbReference type="GO" id="GO:0003700">
    <property type="term" value="F:DNA-binding transcription factor activity"/>
    <property type="evidence" value="ECO:0007669"/>
    <property type="project" value="InterPro"/>
</dbReference>
<evidence type="ECO:0000256" key="2">
    <source>
        <dbReference type="ARBA" id="ARBA00023125"/>
    </source>
</evidence>
<dbReference type="InterPro" id="IPR036390">
    <property type="entry name" value="WH_DNA-bd_sf"/>
</dbReference>
<name>A0AAI9K5L7_9FIRM</name>
<dbReference type="PRINTS" id="PR00778">
    <property type="entry name" value="HTHARSR"/>
</dbReference>
<sequence>MAEDKNIFFDSYELEQSDLADLADLFKVFGDATRISIMFALLKQELSVGDIAERLEMNASAISHQLRVLKQAKLIKSRREGKNIIYSLADEHVVTIIKQGVDHILE</sequence>
<keyword evidence="3" id="KW-0804">Transcription</keyword>
<dbReference type="Proteomes" id="UP000660047">
    <property type="component" value="Unassembled WGS sequence"/>
</dbReference>
<dbReference type="NCBIfam" id="NF033788">
    <property type="entry name" value="HTH_metalloreg"/>
    <property type="match status" value="1"/>
</dbReference>
<dbReference type="RefSeq" id="WP_022216728.1">
    <property type="nucleotide sequence ID" value="NZ_BLYL01000011.1"/>
</dbReference>
<dbReference type="PANTHER" id="PTHR43132">
    <property type="entry name" value="ARSENICAL RESISTANCE OPERON REPRESSOR ARSR-RELATED"/>
    <property type="match status" value="1"/>
</dbReference>
<dbReference type="PROSITE" id="PS50987">
    <property type="entry name" value="HTH_ARSR_2"/>
    <property type="match status" value="1"/>
</dbReference>
<dbReference type="AlphaFoldDB" id="A0AAI9K5L7"/>